<dbReference type="InterPro" id="IPR036396">
    <property type="entry name" value="Cyt_P450_sf"/>
</dbReference>
<protein>
    <submittedName>
        <fullName evidence="7">Putative cytochrome P450 oxidoreductase</fullName>
    </submittedName>
</protein>
<name>A0A1W2TT06_ROSNE</name>
<evidence type="ECO:0000256" key="4">
    <source>
        <dbReference type="ARBA" id="ARBA00023004"/>
    </source>
</evidence>
<dbReference type="InterPro" id="IPR017972">
    <property type="entry name" value="Cyt_P450_CS"/>
</dbReference>
<dbReference type="PANTHER" id="PTHR24305:SF190">
    <property type="entry name" value="P450, PUTATIVE (EUROFUNG)-RELATED"/>
    <property type="match status" value="1"/>
</dbReference>
<dbReference type="AlphaFoldDB" id="A0A1W2TT06"/>
<dbReference type="SUPFAM" id="SSF48264">
    <property type="entry name" value="Cytochrome P450"/>
    <property type="match status" value="1"/>
</dbReference>
<dbReference type="STRING" id="77044.A0A1W2TT06"/>
<dbReference type="PROSITE" id="PS00086">
    <property type="entry name" value="CYTOCHROME_P450"/>
    <property type="match status" value="1"/>
</dbReference>
<evidence type="ECO:0000256" key="5">
    <source>
        <dbReference type="PIRSR" id="PIRSR602401-1"/>
    </source>
</evidence>
<dbReference type="CDD" id="cd11060">
    <property type="entry name" value="CYP57A1-like"/>
    <property type="match status" value="1"/>
</dbReference>
<evidence type="ECO:0000256" key="2">
    <source>
        <dbReference type="ARBA" id="ARBA00022617"/>
    </source>
</evidence>
<gene>
    <name evidence="7" type="ORF">SAMD00023353_12800020</name>
</gene>
<dbReference type="Gene3D" id="1.10.630.10">
    <property type="entry name" value="Cytochrome P450"/>
    <property type="match status" value="1"/>
</dbReference>
<feature type="binding site" description="axial binding residue" evidence="5">
    <location>
        <position position="448"/>
    </location>
    <ligand>
        <name>heme</name>
        <dbReference type="ChEBI" id="CHEBI:30413"/>
    </ligand>
    <ligandPart>
        <name>Fe</name>
        <dbReference type="ChEBI" id="CHEBI:18248"/>
    </ligandPart>
</feature>
<dbReference type="GO" id="GO:0004497">
    <property type="term" value="F:monooxygenase activity"/>
    <property type="evidence" value="ECO:0007669"/>
    <property type="project" value="UniProtKB-KW"/>
</dbReference>
<dbReference type="InterPro" id="IPR002401">
    <property type="entry name" value="Cyt_P450_E_grp-I"/>
</dbReference>
<dbReference type="PRINTS" id="PR00385">
    <property type="entry name" value="P450"/>
</dbReference>
<dbReference type="InterPro" id="IPR001128">
    <property type="entry name" value="Cyt_P450"/>
</dbReference>
<dbReference type="OMA" id="MSWTLYH"/>
<comment type="similarity">
    <text evidence="6">Belongs to the cytochrome P450 family.</text>
</comment>
<dbReference type="InterPro" id="IPR050121">
    <property type="entry name" value="Cytochrome_P450_monoxygenase"/>
</dbReference>
<dbReference type="PANTHER" id="PTHR24305">
    <property type="entry name" value="CYTOCHROME P450"/>
    <property type="match status" value="1"/>
</dbReference>
<dbReference type="EMBL" id="DF977573">
    <property type="protein sequence ID" value="GAP91697.1"/>
    <property type="molecule type" value="Genomic_DNA"/>
</dbReference>
<proteinExistence type="inferred from homology"/>
<dbReference type="GO" id="GO:0005506">
    <property type="term" value="F:iron ion binding"/>
    <property type="evidence" value="ECO:0007669"/>
    <property type="project" value="InterPro"/>
</dbReference>
<keyword evidence="8" id="KW-1185">Reference proteome</keyword>
<keyword evidence="3 5" id="KW-0479">Metal-binding</keyword>
<dbReference type="OrthoDB" id="3934656at2759"/>
<dbReference type="Proteomes" id="UP000054516">
    <property type="component" value="Unassembled WGS sequence"/>
</dbReference>
<keyword evidence="4 5" id="KW-0408">Iron</keyword>
<keyword evidence="2 5" id="KW-0349">Heme</keyword>
<evidence type="ECO:0000256" key="6">
    <source>
        <dbReference type="RuleBase" id="RU000461"/>
    </source>
</evidence>
<evidence type="ECO:0000256" key="1">
    <source>
        <dbReference type="ARBA" id="ARBA00001971"/>
    </source>
</evidence>
<reference evidence="7" key="1">
    <citation type="submission" date="2016-03" db="EMBL/GenBank/DDBJ databases">
        <title>Draft genome sequence of Rosellinia necatrix.</title>
        <authorList>
            <person name="Kanematsu S."/>
        </authorList>
    </citation>
    <scope>NUCLEOTIDE SEQUENCE [LARGE SCALE GENOMIC DNA]</scope>
    <source>
        <strain evidence="7">W97</strain>
    </source>
</reference>
<dbReference type="GO" id="GO:0016705">
    <property type="term" value="F:oxidoreductase activity, acting on paired donors, with incorporation or reduction of molecular oxygen"/>
    <property type="evidence" value="ECO:0007669"/>
    <property type="project" value="InterPro"/>
</dbReference>
<evidence type="ECO:0000313" key="7">
    <source>
        <dbReference type="EMBL" id="GAP91697.1"/>
    </source>
</evidence>
<accession>A0A1W2TT06</accession>
<keyword evidence="6" id="KW-0560">Oxidoreductase</keyword>
<dbReference type="GO" id="GO:0020037">
    <property type="term" value="F:heme binding"/>
    <property type="evidence" value="ECO:0007669"/>
    <property type="project" value="InterPro"/>
</dbReference>
<dbReference type="PRINTS" id="PR00463">
    <property type="entry name" value="EP450I"/>
</dbReference>
<organism evidence="7">
    <name type="scientific">Rosellinia necatrix</name>
    <name type="common">White root-rot fungus</name>
    <dbReference type="NCBI Taxonomy" id="77044"/>
    <lineage>
        <taxon>Eukaryota</taxon>
        <taxon>Fungi</taxon>
        <taxon>Dikarya</taxon>
        <taxon>Ascomycota</taxon>
        <taxon>Pezizomycotina</taxon>
        <taxon>Sordariomycetes</taxon>
        <taxon>Xylariomycetidae</taxon>
        <taxon>Xylariales</taxon>
        <taxon>Xylariaceae</taxon>
        <taxon>Rosellinia</taxon>
    </lineage>
</organism>
<keyword evidence="6" id="KW-0503">Monooxygenase</keyword>
<dbReference type="Pfam" id="PF00067">
    <property type="entry name" value="p450"/>
    <property type="match status" value="1"/>
</dbReference>
<sequence>MLIPLLVLGLPGLWLAWSIFSALWSPLRSIPGSFLSRFTDGWYLWRILHRKFQVEQIELHRKYGPIVRLGPKRFSFADADALKTIYGHGIEFRKSKWYSAFNVPNPHSTGQENIFTERDPKLHAQQRKQLTNMYSMSGLMSCEPYVDECTDLFAQRLTEFARAGNAIDMGHWLQCFSFDAIGLITSGDRYGFLDYGDDIRGIMGEIEAGVKYSVAAGIYPRLHQWLNKLLTLVPKRAPSGLDCVLAFAEAKIAEFEKNGSSTPTTQKHSGQTFFAKMFNKQRENPKEFTSYHILTAAVSNIGAGSDTTSIALSSILYYLIKHPRCMTALREEIDNAQRLGLLSARPKFNESQDMPYFQAVIKESMRLHPSIQLPYERIVPDGGATISGRFFPAGTTVSVNPYVEHRIESVWGEDAEEFRPERWLISNKDQLALMNRHWIPFGTGSRTCLGKNVSLLEIHKLVLRIVRDFDFKFKEGSNENWETENFWIAKPKGWQVEVSIRGKGVNEGTMTD</sequence>
<evidence type="ECO:0000256" key="3">
    <source>
        <dbReference type="ARBA" id="ARBA00022723"/>
    </source>
</evidence>
<dbReference type="FunFam" id="1.10.630.10:FF:000050">
    <property type="entry name" value="Cytochrome P450 monooxygenase"/>
    <property type="match status" value="1"/>
</dbReference>
<comment type="cofactor">
    <cofactor evidence="1 5">
        <name>heme</name>
        <dbReference type="ChEBI" id="CHEBI:30413"/>
    </cofactor>
</comment>
<evidence type="ECO:0000313" key="8">
    <source>
        <dbReference type="Proteomes" id="UP000054516"/>
    </source>
</evidence>